<dbReference type="InterPro" id="IPR029058">
    <property type="entry name" value="AB_hydrolase_fold"/>
</dbReference>
<dbReference type="InterPro" id="IPR001563">
    <property type="entry name" value="Peptidase_S10"/>
</dbReference>
<comment type="catalytic activity">
    <reaction evidence="1">
        <text>Preferential release of a C-terminal arginine or lysine residue.</text>
        <dbReference type="EC" id="3.4.16.6"/>
    </reaction>
</comment>
<feature type="region of interest" description="Disordered" evidence="15">
    <location>
        <begin position="1"/>
        <end position="43"/>
    </location>
</feature>
<keyword evidence="18" id="KW-1185">Reference proteome</keyword>
<keyword evidence="5 14" id="KW-0645">Protease</keyword>
<sequence length="687" mass="76201">MPTQHINRRARVAAAARQLEHPVVDEREAEPEAESSTSQSRAKMRALDERQVKVLKSAAEYYVHSLPGLGELSSHPTHPLTVHAGEIPSYPGEGKGGGEGATGKDGEIFFMMVRARRSAGKQRVVFWFNGGPGCSSFDGSMMEVGPWRTVPESQTESKQVELKLVEGGWEEYATMVYVDQPPGTGFSFIPSNGYLHELSEASAHLIRFLENFYTIFPELDGSDVSGKPRPAADVQTYLAGESYAGQYIPYFADALLKKDEKTLPNFNFQGIAIGNGWIDPLRQYPAYLEFAYEKKLIKKGSDDDKAAHAAMDECAAWMKNYTDPLITPINIPHCGGVMDSVTRPAQKEIDGHMMCLNIYDVRLVDTYPACGMNWPPDLSDVYKYLARRDVVEALHATKHQRAWKECDDRVGNQMRAGKSPASVHLLPGILEKGVKVLMFAGDEDLICNYIGIERMIEVLDWSGEVGFGANVTAKGWYLNDTQVGEWTTDRNLSYARLFESSHMAGFDVPHVTNDMIMRFMDVDLNLLPGLTGAGTSRVGDDKRPAVHFGPQPTTTGMPILKAGKGDWEEWYNAVSAVLILLTLIGIVGVYLFVRHRRIRRGLALPTHSHRRSNDGNREERMPLAGANEYELEEGVGGNGVDSRRKGKGKGKSRARASEEFEEEDEGKDPNTVFALGDEDEHEYDGAK</sequence>
<evidence type="ECO:0000256" key="3">
    <source>
        <dbReference type="ARBA" id="ARBA00009431"/>
    </source>
</evidence>
<evidence type="ECO:0000313" key="18">
    <source>
        <dbReference type="Proteomes" id="UP001565368"/>
    </source>
</evidence>
<dbReference type="InterPro" id="IPR018202">
    <property type="entry name" value="Ser_caboxypep_ser_AS"/>
</dbReference>
<keyword evidence="4 14" id="KW-0121">Carboxypeptidase</keyword>
<reference evidence="17 18" key="1">
    <citation type="submission" date="2023-08" db="EMBL/GenBank/DDBJ databases">
        <title>Annotated Genome Sequence of Vanrija albida AlHP1.</title>
        <authorList>
            <person name="Herzog R."/>
        </authorList>
    </citation>
    <scope>NUCLEOTIDE SEQUENCE [LARGE SCALE GENOMIC DNA]</scope>
    <source>
        <strain evidence="17 18">AlHP1</strain>
    </source>
</reference>
<evidence type="ECO:0000256" key="2">
    <source>
        <dbReference type="ARBA" id="ARBA00004393"/>
    </source>
</evidence>
<protein>
    <recommendedName>
        <fullName evidence="14">Carboxypeptidase</fullName>
        <ecNumber evidence="14">3.4.16.-</ecNumber>
    </recommendedName>
</protein>
<dbReference type="GeneID" id="95985316"/>
<dbReference type="GO" id="GO:0006508">
    <property type="term" value="P:proteolysis"/>
    <property type="evidence" value="ECO:0007669"/>
    <property type="project" value="UniProtKB-KW"/>
</dbReference>
<dbReference type="EC" id="3.4.16.-" evidence="14"/>
<dbReference type="SUPFAM" id="SSF53474">
    <property type="entry name" value="alpha/beta-Hydrolases"/>
    <property type="match status" value="1"/>
</dbReference>
<keyword evidence="7" id="KW-0053">Apoptosis</keyword>
<dbReference type="PANTHER" id="PTHR11802:SF190">
    <property type="entry name" value="PHEROMONE-PROCESSING CARBOXYPEPTIDASE KEX1"/>
    <property type="match status" value="1"/>
</dbReference>
<feature type="compositionally biased region" description="Basic residues" evidence="15">
    <location>
        <begin position="1"/>
        <end position="11"/>
    </location>
</feature>
<dbReference type="Proteomes" id="UP001565368">
    <property type="component" value="Unassembled WGS sequence"/>
</dbReference>
<organism evidence="17 18">
    <name type="scientific">Vanrija albida</name>
    <dbReference type="NCBI Taxonomy" id="181172"/>
    <lineage>
        <taxon>Eukaryota</taxon>
        <taxon>Fungi</taxon>
        <taxon>Dikarya</taxon>
        <taxon>Basidiomycota</taxon>
        <taxon>Agaricomycotina</taxon>
        <taxon>Tremellomycetes</taxon>
        <taxon>Trichosporonales</taxon>
        <taxon>Trichosporonaceae</taxon>
        <taxon>Vanrija</taxon>
    </lineage>
</organism>
<comment type="subcellular location">
    <subcellularLocation>
        <location evidence="2">Golgi apparatus</location>
        <location evidence="2">trans-Golgi network membrane</location>
        <topology evidence="2">Single-pass type I membrane protein</topology>
    </subcellularLocation>
</comment>
<evidence type="ECO:0000256" key="15">
    <source>
        <dbReference type="SAM" id="MobiDB-lite"/>
    </source>
</evidence>
<keyword evidence="11" id="KW-0333">Golgi apparatus</keyword>
<dbReference type="Pfam" id="PF00450">
    <property type="entry name" value="Peptidase_S10"/>
    <property type="match status" value="1"/>
</dbReference>
<evidence type="ECO:0000256" key="12">
    <source>
        <dbReference type="ARBA" id="ARBA00023136"/>
    </source>
</evidence>
<dbReference type="RefSeq" id="XP_069210211.1">
    <property type="nucleotide sequence ID" value="XM_069352793.1"/>
</dbReference>
<accession>A0ABR3Q6X7</accession>
<dbReference type="PANTHER" id="PTHR11802">
    <property type="entry name" value="SERINE PROTEASE FAMILY S10 SERINE CARBOXYPEPTIDASE"/>
    <property type="match status" value="1"/>
</dbReference>
<feature type="compositionally biased region" description="Basic and acidic residues" evidence="15">
    <location>
        <begin position="611"/>
        <end position="621"/>
    </location>
</feature>
<evidence type="ECO:0000256" key="1">
    <source>
        <dbReference type="ARBA" id="ARBA00001003"/>
    </source>
</evidence>
<evidence type="ECO:0000313" key="17">
    <source>
        <dbReference type="EMBL" id="KAL1410267.1"/>
    </source>
</evidence>
<feature type="compositionally biased region" description="Acidic residues" evidence="15">
    <location>
        <begin position="676"/>
        <end position="687"/>
    </location>
</feature>
<keyword evidence="6 16" id="KW-0812">Transmembrane</keyword>
<evidence type="ECO:0000256" key="10">
    <source>
        <dbReference type="ARBA" id="ARBA00022989"/>
    </source>
</evidence>
<dbReference type="GO" id="GO:0004185">
    <property type="term" value="F:serine-type carboxypeptidase activity"/>
    <property type="evidence" value="ECO:0007669"/>
    <property type="project" value="UniProtKB-EC"/>
</dbReference>
<keyword evidence="12 16" id="KW-0472">Membrane</keyword>
<keyword evidence="10 16" id="KW-1133">Transmembrane helix</keyword>
<feature type="compositionally biased region" description="Basic residues" evidence="15">
    <location>
        <begin position="644"/>
        <end position="654"/>
    </location>
</feature>
<evidence type="ECO:0000256" key="4">
    <source>
        <dbReference type="ARBA" id="ARBA00022645"/>
    </source>
</evidence>
<dbReference type="PROSITE" id="PS00131">
    <property type="entry name" value="CARBOXYPEPT_SER_SER"/>
    <property type="match status" value="1"/>
</dbReference>
<evidence type="ECO:0000256" key="8">
    <source>
        <dbReference type="ARBA" id="ARBA00022729"/>
    </source>
</evidence>
<feature type="region of interest" description="Disordered" evidence="15">
    <location>
        <begin position="606"/>
        <end position="687"/>
    </location>
</feature>
<comment type="caution">
    <text evidence="17">The sequence shown here is derived from an EMBL/GenBank/DDBJ whole genome shotgun (WGS) entry which is preliminary data.</text>
</comment>
<evidence type="ECO:0000256" key="5">
    <source>
        <dbReference type="ARBA" id="ARBA00022670"/>
    </source>
</evidence>
<keyword evidence="13" id="KW-0325">Glycoprotein</keyword>
<evidence type="ECO:0000256" key="11">
    <source>
        <dbReference type="ARBA" id="ARBA00023034"/>
    </source>
</evidence>
<gene>
    <name evidence="17" type="primary">KEX1</name>
    <name evidence="17" type="ORF">Q8F55_004273</name>
</gene>
<evidence type="ECO:0000256" key="7">
    <source>
        <dbReference type="ARBA" id="ARBA00022703"/>
    </source>
</evidence>
<evidence type="ECO:0000256" key="14">
    <source>
        <dbReference type="RuleBase" id="RU361156"/>
    </source>
</evidence>
<evidence type="ECO:0000256" key="9">
    <source>
        <dbReference type="ARBA" id="ARBA00022801"/>
    </source>
</evidence>
<dbReference type="Gene3D" id="3.40.50.1820">
    <property type="entry name" value="alpha/beta hydrolase"/>
    <property type="match status" value="1"/>
</dbReference>
<keyword evidence="9 14" id="KW-0378">Hydrolase</keyword>
<evidence type="ECO:0000256" key="16">
    <source>
        <dbReference type="SAM" id="Phobius"/>
    </source>
</evidence>
<evidence type="ECO:0000256" key="13">
    <source>
        <dbReference type="ARBA" id="ARBA00023180"/>
    </source>
</evidence>
<evidence type="ECO:0000256" key="6">
    <source>
        <dbReference type="ARBA" id="ARBA00022692"/>
    </source>
</evidence>
<feature type="transmembrane region" description="Helical" evidence="16">
    <location>
        <begin position="570"/>
        <end position="593"/>
    </location>
</feature>
<dbReference type="EMBL" id="JBBXJM010000003">
    <property type="protein sequence ID" value="KAL1410267.1"/>
    <property type="molecule type" value="Genomic_DNA"/>
</dbReference>
<proteinExistence type="inferred from homology"/>
<name>A0ABR3Q6X7_9TREE</name>
<comment type="similarity">
    <text evidence="3 14">Belongs to the peptidase S10 family.</text>
</comment>
<dbReference type="PRINTS" id="PR00724">
    <property type="entry name" value="CRBOXYPTASEC"/>
</dbReference>
<keyword evidence="8" id="KW-0732">Signal</keyword>